<dbReference type="AlphaFoldDB" id="A0A512HN53"/>
<feature type="transmembrane region" description="Helical" evidence="1">
    <location>
        <begin position="12"/>
        <end position="33"/>
    </location>
</feature>
<dbReference type="EMBL" id="BJZP01000025">
    <property type="protein sequence ID" value="GEO86859.1"/>
    <property type="molecule type" value="Genomic_DNA"/>
</dbReference>
<comment type="caution">
    <text evidence="2">The sequence shown here is derived from an EMBL/GenBank/DDBJ whole genome shotgun (WGS) entry which is preliminary data.</text>
</comment>
<evidence type="ECO:0008006" key="4">
    <source>
        <dbReference type="Google" id="ProtNLM"/>
    </source>
</evidence>
<feature type="transmembrane region" description="Helical" evidence="1">
    <location>
        <begin position="45"/>
        <end position="62"/>
    </location>
</feature>
<dbReference type="Proteomes" id="UP000321717">
    <property type="component" value="Unassembled WGS sequence"/>
</dbReference>
<keyword evidence="1" id="KW-1133">Transmembrane helix</keyword>
<feature type="transmembrane region" description="Helical" evidence="1">
    <location>
        <begin position="83"/>
        <end position="101"/>
    </location>
</feature>
<gene>
    <name evidence="2" type="ORF">RNA01_37910</name>
</gene>
<keyword evidence="3" id="KW-1185">Reference proteome</keyword>
<evidence type="ECO:0000256" key="1">
    <source>
        <dbReference type="SAM" id="Phobius"/>
    </source>
</evidence>
<name>A0A512HN53_9HYPH</name>
<dbReference type="RefSeq" id="WP_210245776.1">
    <property type="nucleotide sequence ID" value="NZ_BJZP01000025.1"/>
</dbReference>
<dbReference type="PROSITE" id="PS51257">
    <property type="entry name" value="PROKAR_LIPOPROTEIN"/>
    <property type="match status" value="1"/>
</dbReference>
<proteinExistence type="predicted"/>
<keyword evidence="1" id="KW-0812">Transmembrane</keyword>
<evidence type="ECO:0000313" key="2">
    <source>
        <dbReference type="EMBL" id="GEO86859.1"/>
    </source>
</evidence>
<keyword evidence="1" id="KW-0472">Membrane</keyword>
<protein>
    <recommendedName>
        <fullName evidence="4">EamA domain-containing protein</fullName>
    </recommendedName>
</protein>
<organism evidence="2 3">
    <name type="scientific">Ciceribacter naphthalenivorans</name>
    <dbReference type="NCBI Taxonomy" id="1118451"/>
    <lineage>
        <taxon>Bacteria</taxon>
        <taxon>Pseudomonadati</taxon>
        <taxon>Pseudomonadota</taxon>
        <taxon>Alphaproteobacteria</taxon>
        <taxon>Hyphomicrobiales</taxon>
        <taxon>Rhizobiaceae</taxon>
        <taxon>Ciceribacter</taxon>
    </lineage>
</organism>
<accession>A0A512HN53</accession>
<reference evidence="2 3" key="1">
    <citation type="submission" date="2019-07" db="EMBL/GenBank/DDBJ databases">
        <title>Whole genome shotgun sequence of Rhizobium naphthalenivorans NBRC 107585.</title>
        <authorList>
            <person name="Hosoyama A."/>
            <person name="Uohara A."/>
            <person name="Ohji S."/>
            <person name="Ichikawa N."/>
        </authorList>
    </citation>
    <scope>NUCLEOTIDE SEQUENCE [LARGE SCALE GENOMIC DNA]</scope>
    <source>
        <strain evidence="2 3">NBRC 107585</strain>
    </source>
</reference>
<sequence>MQKASSESQTYSAAGIVMMCAGVACLSVNDAIAKNLTTGYSPLQILFLRNVIALPFTFLIALKMGGTGALRSYRPIAHLLRGTLWIGATILFFTSIMHLGLAEATALELVHGPNFNDFHLCGRYRK</sequence>
<evidence type="ECO:0000313" key="3">
    <source>
        <dbReference type="Proteomes" id="UP000321717"/>
    </source>
</evidence>